<feature type="transmembrane region" description="Helical" evidence="1">
    <location>
        <begin position="41"/>
        <end position="61"/>
    </location>
</feature>
<sequence>MSSLRNLFKELSENLNKFLTQLFALIVATKLDMFIEHHKEMMLLVWTGVLYSFLVIVGTILQTHNRSLLPIITCGMLMVGGAASSLFLSFFSLVIAIITFVLWIVILTLVVCMYIVPRRNS</sequence>
<dbReference type="Gramene" id="KOM27162">
    <property type="protein sequence ID" value="KOM27162"/>
    <property type="gene ID" value="LR48_Vigan404s001300"/>
</dbReference>
<organism evidence="2 3">
    <name type="scientific">Phaseolus angularis</name>
    <name type="common">Azuki bean</name>
    <name type="synonym">Vigna angularis</name>
    <dbReference type="NCBI Taxonomy" id="3914"/>
    <lineage>
        <taxon>Eukaryota</taxon>
        <taxon>Viridiplantae</taxon>
        <taxon>Streptophyta</taxon>
        <taxon>Embryophyta</taxon>
        <taxon>Tracheophyta</taxon>
        <taxon>Spermatophyta</taxon>
        <taxon>Magnoliopsida</taxon>
        <taxon>eudicotyledons</taxon>
        <taxon>Gunneridae</taxon>
        <taxon>Pentapetalae</taxon>
        <taxon>rosids</taxon>
        <taxon>fabids</taxon>
        <taxon>Fabales</taxon>
        <taxon>Fabaceae</taxon>
        <taxon>Papilionoideae</taxon>
        <taxon>50 kb inversion clade</taxon>
        <taxon>NPAAA clade</taxon>
        <taxon>indigoferoid/millettioid clade</taxon>
        <taxon>Phaseoleae</taxon>
        <taxon>Vigna</taxon>
    </lineage>
</organism>
<dbReference type="AlphaFoldDB" id="A0A0L9T9C4"/>
<dbReference type="EMBL" id="KQ258370">
    <property type="protein sequence ID" value="KOM27162.1"/>
    <property type="molecule type" value="Genomic_DNA"/>
</dbReference>
<accession>A0A0L9T9C4</accession>
<gene>
    <name evidence="2" type="ORF">LR48_Vigan404s001300</name>
</gene>
<reference evidence="3" key="1">
    <citation type="journal article" date="2015" name="Proc. Natl. Acad. Sci. U.S.A.">
        <title>Genome sequencing of adzuki bean (Vigna angularis) provides insight into high starch and low fat accumulation and domestication.</title>
        <authorList>
            <person name="Yang K."/>
            <person name="Tian Z."/>
            <person name="Chen C."/>
            <person name="Luo L."/>
            <person name="Zhao B."/>
            <person name="Wang Z."/>
            <person name="Yu L."/>
            <person name="Li Y."/>
            <person name="Sun Y."/>
            <person name="Li W."/>
            <person name="Chen Y."/>
            <person name="Li Y."/>
            <person name="Zhang Y."/>
            <person name="Ai D."/>
            <person name="Zhao J."/>
            <person name="Shang C."/>
            <person name="Ma Y."/>
            <person name="Wu B."/>
            <person name="Wang M."/>
            <person name="Gao L."/>
            <person name="Sun D."/>
            <person name="Zhang P."/>
            <person name="Guo F."/>
            <person name="Wang W."/>
            <person name="Li Y."/>
            <person name="Wang J."/>
            <person name="Varshney R.K."/>
            <person name="Wang J."/>
            <person name="Ling H.Q."/>
            <person name="Wan P."/>
        </authorList>
    </citation>
    <scope>NUCLEOTIDE SEQUENCE</scope>
    <source>
        <strain evidence="3">cv. Jingnong 6</strain>
    </source>
</reference>
<name>A0A0L9T9C4_PHAAN</name>
<evidence type="ECO:0000313" key="3">
    <source>
        <dbReference type="Proteomes" id="UP000053144"/>
    </source>
</evidence>
<keyword evidence="1" id="KW-0812">Transmembrane</keyword>
<protein>
    <submittedName>
        <fullName evidence="2">Uncharacterized protein</fullName>
    </submittedName>
</protein>
<keyword evidence="1" id="KW-0472">Membrane</keyword>
<keyword evidence="1" id="KW-1133">Transmembrane helix</keyword>
<dbReference type="OMA" id="ILHTHNN"/>
<proteinExistence type="predicted"/>
<dbReference type="Proteomes" id="UP000053144">
    <property type="component" value="Unassembled WGS sequence"/>
</dbReference>
<evidence type="ECO:0000256" key="1">
    <source>
        <dbReference type="SAM" id="Phobius"/>
    </source>
</evidence>
<evidence type="ECO:0000313" key="2">
    <source>
        <dbReference type="EMBL" id="KOM27162.1"/>
    </source>
</evidence>
<feature type="transmembrane region" description="Helical" evidence="1">
    <location>
        <begin position="68"/>
        <end position="87"/>
    </location>
</feature>
<feature type="transmembrane region" description="Helical" evidence="1">
    <location>
        <begin position="93"/>
        <end position="116"/>
    </location>
</feature>